<proteinExistence type="predicted"/>
<protein>
    <submittedName>
        <fullName evidence="1">Uncharacterized protein</fullName>
    </submittedName>
</protein>
<evidence type="ECO:0000313" key="2">
    <source>
        <dbReference type="Proteomes" id="UP001732700"/>
    </source>
</evidence>
<name>A0ACD5Z4F1_AVESA</name>
<sequence length="203" mass="23055">MASHIDFRYLDEGLGGARGKRKRREEEEEAAAAAAESMDVDADVPRPSKLRAVPSLSDPSKPAGFGQPTYDGVIAGRVSGRNWKEPRTRRSSALMVSKKPVPLEQRVRDKSLKKAYQARKQELKEEIRQNKVAKRTKKQEREKLKKENILRTGSKLQKVTNPKTIQKIAKSKNRHQLKVVSDEIFGKKKSEDTRRMQVPGLEN</sequence>
<dbReference type="Proteomes" id="UP001732700">
    <property type="component" value="Chromosome 6C"/>
</dbReference>
<accession>A0ACD5Z4F1</accession>
<dbReference type="EnsemblPlants" id="AVESA.00010b.r2.6CG1077210.1">
    <property type="protein sequence ID" value="AVESA.00010b.r2.6CG1077210.1.CDS.1"/>
    <property type="gene ID" value="AVESA.00010b.r2.6CG1077210"/>
</dbReference>
<keyword evidence="2" id="KW-1185">Reference proteome</keyword>
<reference evidence="1" key="2">
    <citation type="submission" date="2025-09" db="UniProtKB">
        <authorList>
            <consortium name="EnsemblPlants"/>
        </authorList>
    </citation>
    <scope>IDENTIFICATION</scope>
</reference>
<organism evidence="1 2">
    <name type="scientific">Avena sativa</name>
    <name type="common">Oat</name>
    <dbReference type="NCBI Taxonomy" id="4498"/>
    <lineage>
        <taxon>Eukaryota</taxon>
        <taxon>Viridiplantae</taxon>
        <taxon>Streptophyta</taxon>
        <taxon>Embryophyta</taxon>
        <taxon>Tracheophyta</taxon>
        <taxon>Spermatophyta</taxon>
        <taxon>Magnoliopsida</taxon>
        <taxon>Liliopsida</taxon>
        <taxon>Poales</taxon>
        <taxon>Poaceae</taxon>
        <taxon>BOP clade</taxon>
        <taxon>Pooideae</taxon>
        <taxon>Poodae</taxon>
        <taxon>Poeae</taxon>
        <taxon>Poeae Chloroplast Group 1 (Aveneae type)</taxon>
        <taxon>Aveninae</taxon>
        <taxon>Avena</taxon>
    </lineage>
</organism>
<reference evidence="1" key="1">
    <citation type="submission" date="2021-05" db="EMBL/GenBank/DDBJ databases">
        <authorList>
            <person name="Scholz U."/>
            <person name="Mascher M."/>
            <person name="Fiebig A."/>
        </authorList>
    </citation>
    <scope>NUCLEOTIDE SEQUENCE [LARGE SCALE GENOMIC DNA]</scope>
</reference>
<evidence type="ECO:0000313" key="1">
    <source>
        <dbReference type="EnsemblPlants" id="AVESA.00010b.r2.6CG1077210.1.CDS.1"/>
    </source>
</evidence>